<dbReference type="Pfam" id="PF08666">
    <property type="entry name" value="SAF"/>
    <property type="match status" value="1"/>
</dbReference>
<accession>A0A7Y4EDC6</accession>
<dbReference type="Proteomes" id="UP000565719">
    <property type="component" value="Unassembled WGS sequence"/>
</dbReference>
<dbReference type="PROSITE" id="PS50844">
    <property type="entry name" value="AFP_LIKE"/>
    <property type="match status" value="1"/>
</dbReference>
<dbReference type="PANTHER" id="PTHR42966:SF1">
    <property type="entry name" value="SIALIC ACID SYNTHASE"/>
    <property type="match status" value="1"/>
</dbReference>
<dbReference type="RefSeq" id="WP_171359924.1">
    <property type="nucleotide sequence ID" value="NZ_VTXC01000006.1"/>
</dbReference>
<dbReference type="InterPro" id="IPR036732">
    <property type="entry name" value="AFP_Neu5c_C_sf"/>
</dbReference>
<proteinExistence type="predicted"/>
<dbReference type="NCBIfam" id="TIGR03569">
    <property type="entry name" value="NeuB_NnaB"/>
    <property type="match status" value="1"/>
</dbReference>
<name>A0A7Y4EDC6_9VIBR</name>
<dbReference type="Gene3D" id="3.20.20.70">
    <property type="entry name" value="Aldolase class I"/>
    <property type="match status" value="1"/>
</dbReference>
<dbReference type="Pfam" id="PF03102">
    <property type="entry name" value="NeuB"/>
    <property type="match status" value="1"/>
</dbReference>
<dbReference type="Gene3D" id="3.90.1210.10">
    <property type="entry name" value="Antifreeze-like/N-acetylneuraminic acid synthase C-terminal domain"/>
    <property type="match status" value="1"/>
</dbReference>
<dbReference type="InterPro" id="IPR013974">
    <property type="entry name" value="SAF"/>
</dbReference>
<keyword evidence="2" id="KW-0808">Transferase</keyword>
<reference evidence="2 3" key="1">
    <citation type="submission" date="2019-09" db="EMBL/GenBank/DDBJ databases">
        <title>Draft genome sequencing and comparative genomics of hatchery-associated Vibrios.</title>
        <authorList>
            <person name="Kehlet-Delgado H."/>
            <person name="Mueller R.S."/>
        </authorList>
    </citation>
    <scope>NUCLEOTIDE SEQUENCE [LARGE SCALE GENOMIC DNA]</scope>
    <source>
        <strain evidence="2 3">99-46-Y</strain>
    </source>
</reference>
<comment type="caution">
    <text evidence="2">The sequence shown here is derived from an EMBL/GenBank/DDBJ whole genome shotgun (WGS) entry which is preliminary data.</text>
</comment>
<dbReference type="AlphaFoldDB" id="A0A7Y4EDC6"/>
<dbReference type="GO" id="GO:0050462">
    <property type="term" value="F:N-acetylneuraminate synthase activity"/>
    <property type="evidence" value="ECO:0007669"/>
    <property type="project" value="UniProtKB-EC"/>
</dbReference>
<dbReference type="EMBL" id="VTXC01000006">
    <property type="protein sequence ID" value="NOH70311.1"/>
    <property type="molecule type" value="Genomic_DNA"/>
</dbReference>
<dbReference type="InterPro" id="IPR013785">
    <property type="entry name" value="Aldolase_TIM"/>
</dbReference>
<dbReference type="GO" id="GO:0016051">
    <property type="term" value="P:carbohydrate biosynthetic process"/>
    <property type="evidence" value="ECO:0007669"/>
    <property type="project" value="InterPro"/>
</dbReference>
<gene>
    <name evidence="2" type="primary">neuB</name>
    <name evidence="2" type="ORF">F0225_03010</name>
</gene>
<dbReference type="EC" id="2.5.1.56" evidence="2"/>
<dbReference type="InterPro" id="IPR013132">
    <property type="entry name" value="PseI/NeuA/B-like_N"/>
</dbReference>
<dbReference type="GO" id="GO:0047444">
    <property type="term" value="F:N-acylneuraminate-9-phosphate synthase activity"/>
    <property type="evidence" value="ECO:0007669"/>
    <property type="project" value="TreeGrafter"/>
</dbReference>
<dbReference type="CDD" id="cd11615">
    <property type="entry name" value="SAF_NeuB_like"/>
    <property type="match status" value="1"/>
</dbReference>
<evidence type="ECO:0000313" key="2">
    <source>
        <dbReference type="EMBL" id="NOH70311.1"/>
    </source>
</evidence>
<protein>
    <submittedName>
        <fullName evidence="2">N-acetylneuraminate synthase</fullName>
        <ecNumber evidence="2">2.5.1.56</ecNumber>
    </submittedName>
</protein>
<dbReference type="InterPro" id="IPR006190">
    <property type="entry name" value="SAF_AFP_Neu5Ac"/>
</dbReference>
<organism evidence="2 3">
    <name type="scientific">Vibrio pectenicida</name>
    <dbReference type="NCBI Taxonomy" id="62763"/>
    <lineage>
        <taxon>Bacteria</taxon>
        <taxon>Pseudomonadati</taxon>
        <taxon>Pseudomonadota</taxon>
        <taxon>Gammaproteobacteria</taxon>
        <taxon>Vibrionales</taxon>
        <taxon>Vibrionaceae</taxon>
        <taxon>Vibrio</taxon>
    </lineage>
</organism>
<dbReference type="SUPFAM" id="SSF51569">
    <property type="entry name" value="Aldolase"/>
    <property type="match status" value="1"/>
</dbReference>
<evidence type="ECO:0000313" key="3">
    <source>
        <dbReference type="Proteomes" id="UP000565719"/>
    </source>
</evidence>
<dbReference type="SUPFAM" id="SSF51269">
    <property type="entry name" value="AFP III-like domain"/>
    <property type="match status" value="1"/>
</dbReference>
<evidence type="ECO:0000259" key="1">
    <source>
        <dbReference type="PROSITE" id="PS50844"/>
    </source>
</evidence>
<feature type="domain" description="AFP-like" evidence="1">
    <location>
        <begin position="305"/>
        <end position="360"/>
    </location>
</feature>
<dbReference type="InterPro" id="IPR020007">
    <property type="entry name" value="NeuB/NeuA"/>
</dbReference>
<dbReference type="PANTHER" id="PTHR42966">
    <property type="entry name" value="N-ACETYLNEURAMINATE SYNTHASE"/>
    <property type="match status" value="1"/>
</dbReference>
<dbReference type="InterPro" id="IPR051690">
    <property type="entry name" value="PseI-like"/>
</dbReference>
<dbReference type="InterPro" id="IPR057736">
    <property type="entry name" value="SAF_PseI/NeuA/NeuB"/>
</dbReference>
<sequence>MTLIIAEVGVNHNGSEAMALELIKQAKGADADIVKFQTFKAKSSISSHAKQAEYQVENTGKTESQLEMVERLELSFESHKRLLKECDRLNIEFLSTAFDCESLDFLVHDLKLTRLKIPSGEITNAPLVLSHARTGCDLIVSTGMASLSDIEMVLGIIAFGYLAPPDIEPSIEQFKSAYFSDKGQKTLREKVTLLHCTTEYPAPFEDINLKAIDTMSAGFGLPIGYSDHSEGIAVPLAAVARGAVLIEKHFTLDRSMEGPDHKASIEPSELKKMVQGIREIEVCLGSGLKGPRPSEIKNMAVARKSIVAKENISKGDMFSYQNLAIKRPGTGISPLYYWDLLGKTSKSDISPDELVKLEDY</sequence>